<evidence type="ECO:0000259" key="1">
    <source>
        <dbReference type="PROSITE" id="PS50093"/>
    </source>
</evidence>
<accession>A0A090Q3U6</accession>
<dbReference type="Proteomes" id="UP000029221">
    <property type="component" value="Unassembled WGS sequence"/>
</dbReference>
<dbReference type="EMBL" id="BBML01000003">
    <property type="protein sequence ID" value="GAK96867.1"/>
    <property type="molecule type" value="Genomic_DNA"/>
</dbReference>
<dbReference type="SUPFAM" id="SSF49299">
    <property type="entry name" value="PKD domain"/>
    <property type="match status" value="1"/>
</dbReference>
<dbReference type="InterPro" id="IPR013783">
    <property type="entry name" value="Ig-like_fold"/>
</dbReference>
<evidence type="ECO:0000313" key="2">
    <source>
        <dbReference type="EMBL" id="GAK96867.1"/>
    </source>
</evidence>
<dbReference type="STRING" id="319236.BST91_03360"/>
<proteinExistence type="predicted"/>
<dbReference type="eggNOG" id="COG3291">
    <property type="taxonomic scope" value="Bacteria"/>
</dbReference>
<keyword evidence="3" id="KW-1185">Reference proteome</keyword>
<dbReference type="InterPro" id="IPR022409">
    <property type="entry name" value="PKD/Chitinase_dom"/>
</dbReference>
<dbReference type="InterPro" id="IPR000601">
    <property type="entry name" value="PKD_dom"/>
</dbReference>
<protein>
    <recommendedName>
        <fullName evidence="1">PKD domain-containing protein</fullName>
    </recommendedName>
</protein>
<comment type="caution">
    <text evidence="2">The sequence shown here is derived from an EMBL/GenBank/DDBJ whole genome shotgun (WGS) entry which is preliminary data.</text>
</comment>
<name>A0A090Q3U6_9FLAO</name>
<reference evidence="2" key="1">
    <citation type="journal article" date="2014" name="Genome Announc.">
        <title>Draft Genome Sequences of Marine Flavobacterium Nonlabens Strains NR17, NR24, NR27, NR32, NR33, and Ara13.</title>
        <authorList>
            <person name="Nakanishi M."/>
            <person name="Meirelles P."/>
            <person name="Suzuki R."/>
            <person name="Takatani N."/>
            <person name="Mino S."/>
            <person name="Suda W."/>
            <person name="Oshima K."/>
            <person name="Hattori M."/>
            <person name="Ohkuma M."/>
            <person name="Hosokawa M."/>
            <person name="Miyashita K."/>
            <person name="Thompson F.L."/>
            <person name="Niwa A."/>
            <person name="Sawabe T."/>
            <person name="Sawabe T."/>
        </authorList>
    </citation>
    <scope>NUCLEOTIDE SEQUENCE [LARGE SCALE GENOMIC DNA]</scope>
    <source>
        <strain evidence="2">JCM 19294</strain>
    </source>
</reference>
<dbReference type="Pfam" id="PF13585">
    <property type="entry name" value="CHU_C"/>
    <property type="match status" value="1"/>
</dbReference>
<dbReference type="SMART" id="SM00089">
    <property type="entry name" value="PKD"/>
    <property type="match status" value="2"/>
</dbReference>
<sequence length="1089" mass="119164">MKLKNIYSAFFIVLFLFINTSVYAQLEASNWYFGFNAGLRFDPVSNTVTPLVNGQLSTNEGCASISDAQGNLLFYTDGITVYDRNHGIMQNGNGLLGDPSSTQSAIIIPKPQDSDIYYIFTVDTQVGGDANTGFHWYEVDMSLNSGLGAVTTNLNTPNNLLGRTSEKLTAINHATNDEIFIIVYANQNGSSGNFNTFYTYKVTPTGVDPVPVRSTFTTSVTDPRGNIKVSPDGQYLVSCNMVGGTYIYNFDQTTGALSNERRFNFASSDNLGYGVEFSPDSSLLYISTLNNASGNNPSAYSTSLFQYDLNAPNIPGSEILLDTRQGYRNSMQLGIDGKIYRTTSDTYDIGRPFLSVINNPNVRGTGCNFVADAIPLSGRSSTQGLPPFIQSFFALIDVENTCLGDTTEFTFETDNLPDSVLWDFGDGNTSSQTIGTNVYSTPRVYQVTLTLTTGGASRTYRKTIEIFDSPTANNVVDQDICDLDNDGNEALDLDTDVTPIILGTQDATTFNVKYFTSQQNAIDNVNELSSPYTVNAPSETLYVRIYNRNNTECFDTTSFDVNIFQQPVIQSVQDIEVCDNDFDGIQQFDLTSINSLILGNQSSSDFEITFHTSQGDADLGSNPISSPYTNNTPFLETVYVRLENRNNTTCADTSQSFNLIVQDKPEAIDFDAFQCDEDGIPDGRTTFSFDSFSDAISNNANDVTVSYHSTQSNADSNTNPLNTTSYTNTTPAEIVYARVTNDVTGCYSTSQVTLRVSASDAQDTTLQACDDLSNDGIADFTLTLADSDVLTNAPADVTVNYYETRDDALTEQNPLTSPFTNTTPFSQTIFARAESPDGNCYGISEVELIVNALPNIEPQALFEYCGNDPQPLSIDAGLISGNPDDFTYSWSNGETTNEILVSTGGDYTVTVTNAEGCSSRRIVTVVISEPATIDNLIINHAGTNSSGSMEVVASGLGDYEYSIDILTPYQDSPIFTDIEPGFYTLYVRDKNGCGVTRKDFSIVGYPRFFTPNGDSFNDYWQLIGVNTVFEPNSTIFIYDRFGKLLKQISPESVGWDGTFNGNPLPSSDYWFTATLMDGTQFSSHFSLKR</sequence>
<dbReference type="Gene3D" id="2.60.40.10">
    <property type="entry name" value="Immunoglobulins"/>
    <property type="match status" value="1"/>
</dbReference>
<gene>
    <name evidence="2" type="ORF">JCM19294_1176</name>
</gene>
<feature type="domain" description="PKD" evidence="1">
    <location>
        <begin position="406"/>
        <end position="466"/>
    </location>
</feature>
<evidence type="ECO:0000313" key="3">
    <source>
        <dbReference type="Proteomes" id="UP000029221"/>
    </source>
</evidence>
<dbReference type="RefSeq" id="WP_042278395.1">
    <property type="nucleotide sequence ID" value="NZ_BBML01000003.1"/>
</dbReference>
<dbReference type="SUPFAM" id="SSF50993">
    <property type="entry name" value="Peptidase/esterase 'gauge' domain"/>
    <property type="match status" value="1"/>
</dbReference>
<dbReference type="PROSITE" id="PS50093">
    <property type="entry name" value="PKD"/>
    <property type="match status" value="1"/>
</dbReference>
<dbReference type="InterPro" id="IPR035986">
    <property type="entry name" value="PKD_dom_sf"/>
</dbReference>
<dbReference type="NCBIfam" id="TIGR04131">
    <property type="entry name" value="Bac_Flav_CTERM"/>
    <property type="match status" value="1"/>
</dbReference>
<dbReference type="Pfam" id="PF18911">
    <property type="entry name" value="PKD_4"/>
    <property type="match status" value="1"/>
</dbReference>
<dbReference type="AlphaFoldDB" id="A0A090Q3U6"/>
<dbReference type="eggNOG" id="COG3386">
    <property type="taxonomic scope" value="Bacteria"/>
</dbReference>
<dbReference type="InterPro" id="IPR026341">
    <property type="entry name" value="T9SS_type_B"/>
</dbReference>
<organism evidence="2 3">
    <name type="scientific">Nonlabens tegetincola</name>
    <dbReference type="NCBI Taxonomy" id="323273"/>
    <lineage>
        <taxon>Bacteria</taxon>
        <taxon>Pseudomonadati</taxon>
        <taxon>Bacteroidota</taxon>
        <taxon>Flavobacteriia</taxon>
        <taxon>Flavobacteriales</taxon>
        <taxon>Flavobacteriaceae</taxon>
        <taxon>Nonlabens</taxon>
    </lineage>
</organism>